<dbReference type="AlphaFoldDB" id="L0AAZ0"/>
<dbReference type="Proteomes" id="UP000010469">
    <property type="component" value="Chromosome"/>
</dbReference>
<keyword evidence="1" id="KW-0472">Membrane</keyword>
<name>L0AAZ0_CALLD</name>
<organism evidence="2 3">
    <name type="scientific">Caldisphaera lagunensis (strain DSM 15908 / JCM 11604 / ANMR 0165 / IC-154)</name>
    <dbReference type="NCBI Taxonomy" id="1056495"/>
    <lineage>
        <taxon>Archaea</taxon>
        <taxon>Thermoproteota</taxon>
        <taxon>Thermoprotei</taxon>
        <taxon>Acidilobales</taxon>
        <taxon>Caldisphaeraceae</taxon>
        <taxon>Caldisphaera</taxon>
    </lineage>
</organism>
<accession>L0AAZ0</accession>
<dbReference type="STRING" id="1056495.Calag_1369"/>
<keyword evidence="1" id="KW-0812">Transmembrane</keyword>
<dbReference type="EMBL" id="CP003378">
    <property type="protein sequence ID" value="AFZ71078.1"/>
    <property type="molecule type" value="Genomic_DNA"/>
</dbReference>
<keyword evidence="1" id="KW-1133">Transmembrane helix</keyword>
<proteinExistence type="predicted"/>
<feature type="transmembrane region" description="Helical" evidence="1">
    <location>
        <begin position="49"/>
        <end position="70"/>
    </location>
</feature>
<evidence type="ECO:0000313" key="3">
    <source>
        <dbReference type="Proteomes" id="UP000010469"/>
    </source>
</evidence>
<gene>
    <name evidence="2" type="ordered locus">Calag_1369</name>
</gene>
<evidence type="ECO:0000313" key="2">
    <source>
        <dbReference type="EMBL" id="AFZ71078.1"/>
    </source>
</evidence>
<reference evidence="3" key="1">
    <citation type="submission" date="2012-03" db="EMBL/GenBank/DDBJ databases">
        <title>Complete genome of Caldisphaera lagunensis DSM 15908.</title>
        <authorList>
            <person name="Lucas S."/>
            <person name="Copeland A."/>
            <person name="Lapidus A."/>
            <person name="Glavina del Rio T."/>
            <person name="Dalin E."/>
            <person name="Tice H."/>
            <person name="Bruce D."/>
            <person name="Goodwin L."/>
            <person name="Pitluck S."/>
            <person name="Peters L."/>
            <person name="Mikhailova N."/>
            <person name="Teshima H."/>
            <person name="Kyrpides N."/>
            <person name="Mavromatis K."/>
            <person name="Ivanova N."/>
            <person name="Brettin T."/>
            <person name="Detter J.C."/>
            <person name="Han C."/>
            <person name="Larimer F."/>
            <person name="Land M."/>
            <person name="Hauser L."/>
            <person name="Markowitz V."/>
            <person name="Cheng J.-F."/>
            <person name="Hugenholtz P."/>
            <person name="Woyke T."/>
            <person name="Wu D."/>
            <person name="Spring S."/>
            <person name="Schroeder M."/>
            <person name="Brambilla E."/>
            <person name="Klenk H.-P."/>
            <person name="Eisen J.A."/>
        </authorList>
    </citation>
    <scope>NUCLEOTIDE SEQUENCE [LARGE SCALE GENOMIC DNA]</scope>
    <source>
        <strain evidence="3">DSM 15908 / JCM 11604 / IC-154</strain>
    </source>
</reference>
<sequence length="79" mass="9375">MMTWATNEGEDEIPSLTLTANMFIYKLKNNLILFKIFYFKLKTVIKSKILYLLLNLFYTDSINLVGLIWMRCMICQVIE</sequence>
<evidence type="ECO:0000256" key="1">
    <source>
        <dbReference type="SAM" id="Phobius"/>
    </source>
</evidence>
<dbReference type="InParanoid" id="L0AAZ0"/>
<dbReference type="KEGG" id="clg:Calag_1369"/>
<keyword evidence="3" id="KW-1185">Reference proteome</keyword>
<protein>
    <submittedName>
        <fullName evidence="2">Uncharacterized protein</fullName>
    </submittedName>
</protein>
<dbReference type="HOGENOM" id="CLU_2597507_0_0_2"/>